<dbReference type="OrthoDB" id="6077919at2759"/>
<dbReference type="GO" id="GO:0000981">
    <property type="term" value="F:DNA-binding transcription factor activity, RNA polymerase II-specific"/>
    <property type="evidence" value="ECO:0007669"/>
    <property type="project" value="TreeGrafter"/>
</dbReference>
<feature type="domain" description="C2H2-type" evidence="9">
    <location>
        <begin position="476"/>
        <end position="503"/>
    </location>
</feature>
<dbReference type="Pfam" id="PF13912">
    <property type="entry name" value="zf-C2H2_6"/>
    <property type="match status" value="3"/>
</dbReference>
<evidence type="ECO:0000313" key="11">
    <source>
        <dbReference type="RefSeq" id="XP_030757320.1"/>
    </source>
</evidence>
<evidence type="ECO:0000256" key="4">
    <source>
        <dbReference type="ARBA" id="ARBA00022771"/>
    </source>
</evidence>
<proteinExistence type="predicted"/>
<feature type="domain" description="C2H2-type" evidence="9">
    <location>
        <begin position="443"/>
        <end position="470"/>
    </location>
</feature>
<evidence type="ECO:0000313" key="12">
    <source>
        <dbReference type="RefSeq" id="XP_030757321.1"/>
    </source>
</evidence>
<dbReference type="SUPFAM" id="SSF57667">
    <property type="entry name" value="beta-beta-alpha zinc fingers"/>
    <property type="match status" value="4"/>
</dbReference>
<feature type="domain" description="C2H2-type" evidence="9">
    <location>
        <begin position="504"/>
        <end position="531"/>
    </location>
</feature>
<dbReference type="RefSeq" id="XP_030757320.1">
    <property type="nucleotide sequence ID" value="XM_030901460.1"/>
</dbReference>
<dbReference type="RefSeq" id="XP_030757321.1">
    <property type="nucleotide sequence ID" value="XM_030901461.1"/>
</dbReference>
<feature type="domain" description="C2H2-type" evidence="9">
    <location>
        <begin position="532"/>
        <end position="559"/>
    </location>
</feature>
<dbReference type="PROSITE" id="PS00354">
    <property type="entry name" value="HMGI_Y"/>
    <property type="match status" value="1"/>
</dbReference>
<dbReference type="PRINTS" id="PR00929">
    <property type="entry name" value="ATHOOK"/>
</dbReference>
<dbReference type="GO" id="GO:0008270">
    <property type="term" value="F:zinc ion binding"/>
    <property type="evidence" value="ECO:0007669"/>
    <property type="project" value="UniProtKB-KW"/>
</dbReference>
<feature type="domain" description="C2H2-type" evidence="9">
    <location>
        <begin position="415"/>
        <end position="442"/>
    </location>
</feature>
<dbReference type="GO" id="GO:0000977">
    <property type="term" value="F:RNA polymerase II transcription regulatory region sequence-specific DNA binding"/>
    <property type="evidence" value="ECO:0007669"/>
    <property type="project" value="TreeGrafter"/>
</dbReference>
<keyword evidence="2" id="KW-0479">Metal-binding</keyword>
<dbReference type="SMART" id="SM00355">
    <property type="entry name" value="ZnF_C2H2"/>
    <property type="match status" value="8"/>
</dbReference>
<protein>
    <submittedName>
        <fullName evidence="11 12">Zinc finger protein 678-like</fullName>
    </submittedName>
</protein>
<evidence type="ECO:0000256" key="2">
    <source>
        <dbReference type="ARBA" id="ARBA00022723"/>
    </source>
</evidence>
<feature type="region of interest" description="Disordered" evidence="8">
    <location>
        <begin position="139"/>
        <end position="205"/>
    </location>
</feature>
<dbReference type="PROSITE" id="PS50157">
    <property type="entry name" value="ZINC_FINGER_C2H2_2"/>
    <property type="match status" value="8"/>
</dbReference>
<dbReference type="PANTHER" id="PTHR24409:SF295">
    <property type="entry name" value="AZ2-RELATED"/>
    <property type="match status" value="1"/>
</dbReference>
<evidence type="ECO:0000256" key="1">
    <source>
        <dbReference type="ARBA" id="ARBA00004123"/>
    </source>
</evidence>
<organism evidence="10 11">
    <name type="scientific">Sitophilus oryzae</name>
    <name type="common">Rice weevil</name>
    <name type="synonym">Curculio oryzae</name>
    <dbReference type="NCBI Taxonomy" id="7048"/>
    <lineage>
        <taxon>Eukaryota</taxon>
        <taxon>Metazoa</taxon>
        <taxon>Ecdysozoa</taxon>
        <taxon>Arthropoda</taxon>
        <taxon>Hexapoda</taxon>
        <taxon>Insecta</taxon>
        <taxon>Pterygota</taxon>
        <taxon>Neoptera</taxon>
        <taxon>Endopterygota</taxon>
        <taxon>Coleoptera</taxon>
        <taxon>Polyphaga</taxon>
        <taxon>Cucujiformia</taxon>
        <taxon>Curculionidae</taxon>
        <taxon>Dryophthorinae</taxon>
        <taxon>Sitophilus</taxon>
    </lineage>
</organism>
<sequence length="605" mass="70268">MSFGNDKKPSIIQQIIIYNKPNIKHSVLDGNILGENGDIIISHIKKSKDEDGYSSDSSSEGDLLIQEYEIKREAVDETASSSYFKIEPADTTIPIDESNNIIYESESNSQNLLMLDEPVSENERPMLNSPDVFNGPLDDSANINDKSPELNAPEVFKRPRGRPRKTSLIPREDIVESPAVKRPRGRPKKVISNIEENPPTTSTLQERISNLEVPKKRGRPRKTFSSSDNLTNLLDDAQEHVSNLKQVDDELDFMFKKSAVEASNEDDDYEEEFDSDDDSRKEWVPEEYVEYKQKHLLKDVKKKYLCKFCSKEFPSYYTMRKHRLFDHNDLIKERAAGKPVKDEQEESTDDDTNHTDTESLAEWMPDDYAEYKLKHSVDKKKTINWFTCKICLHLFPTHYQLTKHKVSHMNKETPYKCNHCDDSFKGIDELMAHLRIHRGKDPYQCKKCDKGFISKKELDEHFQIHVLQKPAIPKNFRCSICSKEFAKLCDIERHTRVHTGEKPSECKICHKRFQQSHNLSKHLLIHLHVKPFQCEICNKKFGRIDVLNRHLLTHSMEKPFKCDECGKGFIRMAQLRDHTRKHHPSKTEQVVEEVVVEEVEAVDDS</sequence>
<dbReference type="FunFam" id="3.30.160.60:FF:000065">
    <property type="entry name" value="B-cell CLL/lymphoma 6, member B"/>
    <property type="match status" value="2"/>
</dbReference>
<evidence type="ECO:0000256" key="6">
    <source>
        <dbReference type="ARBA" id="ARBA00023242"/>
    </source>
</evidence>
<keyword evidence="10" id="KW-1185">Reference proteome</keyword>
<dbReference type="AlphaFoldDB" id="A0A6J2Y2V0"/>
<evidence type="ECO:0000259" key="9">
    <source>
        <dbReference type="PROSITE" id="PS50157"/>
    </source>
</evidence>
<dbReference type="GeneID" id="115883145"/>
<evidence type="ECO:0000256" key="5">
    <source>
        <dbReference type="ARBA" id="ARBA00022833"/>
    </source>
</evidence>
<dbReference type="Proteomes" id="UP000504635">
    <property type="component" value="Unplaced"/>
</dbReference>
<keyword evidence="4 7" id="KW-0863">Zinc-finger</keyword>
<dbReference type="Gene3D" id="3.30.160.60">
    <property type="entry name" value="Classic Zinc Finger"/>
    <property type="match status" value="6"/>
</dbReference>
<dbReference type="InterPro" id="IPR017956">
    <property type="entry name" value="AT_hook_DNA-bd_motif"/>
</dbReference>
<comment type="subcellular location">
    <subcellularLocation>
        <location evidence="1">Nucleus</location>
    </subcellularLocation>
</comment>
<dbReference type="KEGG" id="soy:115883145"/>
<dbReference type="PANTHER" id="PTHR24409">
    <property type="entry name" value="ZINC FINGER PROTEIN 142"/>
    <property type="match status" value="1"/>
</dbReference>
<keyword evidence="5" id="KW-0862">Zinc</keyword>
<keyword evidence="6" id="KW-0539">Nucleus</keyword>
<evidence type="ECO:0000256" key="8">
    <source>
        <dbReference type="SAM" id="MobiDB-lite"/>
    </source>
</evidence>
<dbReference type="Pfam" id="PF02178">
    <property type="entry name" value="AT_hook"/>
    <property type="match status" value="3"/>
</dbReference>
<evidence type="ECO:0000256" key="3">
    <source>
        <dbReference type="ARBA" id="ARBA00022737"/>
    </source>
</evidence>
<feature type="compositionally biased region" description="Polar residues" evidence="8">
    <location>
        <begin position="194"/>
        <end position="205"/>
    </location>
</feature>
<feature type="region of interest" description="Disordered" evidence="8">
    <location>
        <begin position="335"/>
        <end position="359"/>
    </location>
</feature>
<dbReference type="InterPro" id="IPR036236">
    <property type="entry name" value="Znf_C2H2_sf"/>
</dbReference>
<dbReference type="Pfam" id="PF00096">
    <property type="entry name" value="zf-C2H2"/>
    <property type="match status" value="5"/>
</dbReference>
<feature type="domain" description="C2H2-type" evidence="9">
    <location>
        <begin position="386"/>
        <end position="413"/>
    </location>
</feature>
<dbReference type="SMART" id="SM00384">
    <property type="entry name" value="AT_hook"/>
    <property type="match status" value="3"/>
</dbReference>
<gene>
    <name evidence="11 12" type="primary">LOC115883145</name>
</gene>
<evidence type="ECO:0000256" key="7">
    <source>
        <dbReference type="PROSITE-ProRule" id="PRU00042"/>
    </source>
</evidence>
<feature type="domain" description="C2H2-type" evidence="9">
    <location>
        <begin position="560"/>
        <end position="587"/>
    </location>
</feature>
<reference evidence="11 12" key="1">
    <citation type="submission" date="2025-04" db="UniProtKB">
        <authorList>
            <consortium name="RefSeq"/>
        </authorList>
    </citation>
    <scope>IDENTIFICATION</scope>
    <source>
        <tissue evidence="11 12">Gonads</tissue>
    </source>
</reference>
<keyword evidence="3" id="KW-0677">Repeat</keyword>
<name>A0A6J2Y2V0_SITOR</name>
<dbReference type="PROSITE" id="PS00028">
    <property type="entry name" value="ZINC_FINGER_C2H2_1"/>
    <property type="match status" value="8"/>
</dbReference>
<dbReference type="InterPro" id="IPR013087">
    <property type="entry name" value="Znf_C2H2_type"/>
</dbReference>
<dbReference type="FunFam" id="3.30.160.60:FF:000100">
    <property type="entry name" value="Zinc finger 45-like"/>
    <property type="match status" value="2"/>
</dbReference>
<dbReference type="InterPro" id="IPR000637">
    <property type="entry name" value="HMGI/Y_DNA-bd_CS"/>
</dbReference>
<evidence type="ECO:0000313" key="10">
    <source>
        <dbReference type="Proteomes" id="UP000504635"/>
    </source>
</evidence>
<feature type="domain" description="C2H2-type" evidence="9">
    <location>
        <begin position="304"/>
        <end position="327"/>
    </location>
</feature>
<dbReference type="GO" id="GO:0005634">
    <property type="term" value="C:nucleus"/>
    <property type="evidence" value="ECO:0007669"/>
    <property type="project" value="UniProtKB-SubCell"/>
</dbReference>
<accession>A0A6J2Y2V0</accession>